<evidence type="ECO:0000313" key="2">
    <source>
        <dbReference type="EMBL" id="TYA56664.1"/>
    </source>
</evidence>
<dbReference type="Proteomes" id="UP000324550">
    <property type="component" value="Unassembled WGS sequence"/>
</dbReference>
<reference evidence="2 3" key="1">
    <citation type="submission" date="2019-08" db="EMBL/GenBank/DDBJ databases">
        <title>Formosa sediminis sp. nov., isolated from marine sediment.</title>
        <authorList>
            <person name="Cao W.R."/>
        </authorList>
    </citation>
    <scope>NUCLEOTIDE SEQUENCE [LARGE SCALE GENOMIC DNA]</scope>
    <source>
        <strain evidence="2 3">1494</strain>
    </source>
</reference>
<gene>
    <name evidence="2" type="ORF">FVF61_05870</name>
</gene>
<proteinExistence type="predicted"/>
<protein>
    <submittedName>
        <fullName evidence="2">Glycosyltransferase family 4 protein</fullName>
    </submittedName>
</protein>
<dbReference type="InterPro" id="IPR050194">
    <property type="entry name" value="Glycosyltransferase_grp1"/>
</dbReference>
<feature type="domain" description="Glycosyl transferase family 1" evidence="1">
    <location>
        <begin position="209"/>
        <end position="370"/>
    </location>
</feature>
<dbReference type="InterPro" id="IPR001296">
    <property type="entry name" value="Glyco_trans_1"/>
</dbReference>
<keyword evidence="2" id="KW-0808">Transferase</keyword>
<dbReference type="CDD" id="cd03801">
    <property type="entry name" value="GT4_PimA-like"/>
    <property type="match status" value="1"/>
</dbReference>
<comment type="caution">
    <text evidence="2">The sequence shown here is derived from an EMBL/GenBank/DDBJ whole genome shotgun (WGS) entry which is preliminary data.</text>
</comment>
<dbReference type="PANTHER" id="PTHR45947">
    <property type="entry name" value="SULFOQUINOVOSYL TRANSFERASE SQD2"/>
    <property type="match status" value="1"/>
</dbReference>
<evidence type="ECO:0000313" key="3">
    <source>
        <dbReference type="Proteomes" id="UP000324550"/>
    </source>
</evidence>
<name>A0A5D0GCP2_9FLAO</name>
<dbReference type="SUPFAM" id="SSF53756">
    <property type="entry name" value="UDP-Glycosyltransferase/glycogen phosphorylase"/>
    <property type="match status" value="1"/>
</dbReference>
<accession>A0A5D0GCP2</accession>
<dbReference type="OrthoDB" id="832722at2"/>
<organism evidence="2 3">
    <name type="scientific">Formosa maritima</name>
    <dbReference type="NCBI Taxonomy" id="2592046"/>
    <lineage>
        <taxon>Bacteria</taxon>
        <taxon>Pseudomonadati</taxon>
        <taxon>Bacteroidota</taxon>
        <taxon>Flavobacteriia</taxon>
        <taxon>Flavobacteriales</taxon>
        <taxon>Flavobacteriaceae</taxon>
        <taxon>Formosa</taxon>
    </lineage>
</organism>
<dbReference type="GO" id="GO:0016757">
    <property type="term" value="F:glycosyltransferase activity"/>
    <property type="evidence" value="ECO:0007669"/>
    <property type="project" value="InterPro"/>
</dbReference>
<evidence type="ECO:0000259" key="1">
    <source>
        <dbReference type="Pfam" id="PF00534"/>
    </source>
</evidence>
<dbReference type="AlphaFoldDB" id="A0A5D0GCP2"/>
<dbReference type="Pfam" id="PF00534">
    <property type="entry name" value="Glycos_transf_1"/>
    <property type="match status" value="1"/>
</dbReference>
<sequence length="391" mass="44717">MTYKIGLVLSKPPVYSETFFINKIEGLQEAGYEVVLFVQNNAKSFNLSKTIQAPKVSKRAWLQFFKSLWVFVTLLPYYKRLLLFIRLEKEAKRSHKQTLKNIYNNAHLLKAHVDWLHFGFGTMALQSEHVAKAIGAKMAVSFRGFDIDVYPLKHPGCYELLWTQVDKVHAISNYILKRTYEYGLSEQVVTQIITPAVDIELFKSEKVDSRLTEASFNILTIARLHWIKGLTASLEALALLKQIGIRFKYTIIGEGIEYESLMFAIHQLELQDVVQLLGKQPHESIVNYLSDADVYLQYSLSEGFCNAVLEAQAMGLLCVVSDAEGLQENILHAQTGFVVEKQQPALLAKALENLLHLPSQEKELIRKAAKVRVREVFNLEKQKKAFIEFYE</sequence>
<dbReference type="RefSeq" id="WP_148454329.1">
    <property type="nucleotide sequence ID" value="NZ_VSFC01000030.1"/>
</dbReference>
<keyword evidence="3" id="KW-1185">Reference proteome</keyword>
<dbReference type="PANTHER" id="PTHR45947:SF14">
    <property type="entry name" value="SLL1723 PROTEIN"/>
    <property type="match status" value="1"/>
</dbReference>
<dbReference type="Gene3D" id="3.40.50.2000">
    <property type="entry name" value="Glycogen Phosphorylase B"/>
    <property type="match status" value="2"/>
</dbReference>
<dbReference type="EMBL" id="VSFC01000030">
    <property type="protein sequence ID" value="TYA56664.1"/>
    <property type="molecule type" value="Genomic_DNA"/>
</dbReference>